<dbReference type="Pfam" id="PF00176">
    <property type="entry name" value="SNF2-rel_dom"/>
    <property type="match status" value="1"/>
</dbReference>
<keyword evidence="4" id="KW-0067">ATP-binding</keyword>
<dbReference type="EMBL" id="JAATJE010000001">
    <property type="protein sequence ID" value="NJC33135.1"/>
    <property type="molecule type" value="Genomic_DNA"/>
</dbReference>
<dbReference type="Proteomes" id="UP000734218">
    <property type="component" value="Unassembled WGS sequence"/>
</dbReference>
<feature type="domain" description="Helicase ATP-binding" evidence="6">
    <location>
        <begin position="313"/>
        <end position="496"/>
    </location>
</feature>
<evidence type="ECO:0000259" key="7">
    <source>
        <dbReference type="PROSITE" id="PS51194"/>
    </source>
</evidence>
<feature type="compositionally biased region" description="Basic and acidic residues" evidence="5">
    <location>
        <begin position="233"/>
        <end position="244"/>
    </location>
</feature>
<feature type="region of interest" description="Disordered" evidence="5">
    <location>
        <begin position="1026"/>
        <end position="1046"/>
    </location>
</feature>
<organism evidence="8 9">
    <name type="scientific">Sphingomonas jejuensis</name>
    <dbReference type="NCBI Taxonomy" id="904715"/>
    <lineage>
        <taxon>Bacteria</taxon>
        <taxon>Pseudomonadati</taxon>
        <taxon>Pseudomonadota</taxon>
        <taxon>Alphaproteobacteria</taxon>
        <taxon>Sphingomonadales</taxon>
        <taxon>Sphingomonadaceae</taxon>
        <taxon>Sphingomonas</taxon>
    </lineage>
</organism>
<dbReference type="SUPFAM" id="SSF52540">
    <property type="entry name" value="P-loop containing nucleoside triphosphate hydrolases"/>
    <property type="match status" value="2"/>
</dbReference>
<dbReference type="InterPro" id="IPR057342">
    <property type="entry name" value="DEXDc_RapA"/>
</dbReference>
<feature type="region of interest" description="Disordered" evidence="5">
    <location>
        <begin position="233"/>
        <end position="269"/>
    </location>
</feature>
<evidence type="ECO:0000256" key="2">
    <source>
        <dbReference type="ARBA" id="ARBA00022801"/>
    </source>
</evidence>
<dbReference type="CDD" id="cd18793">
    <property type="entry name" value="SF2_C_SNF"/>
    <property type="match status" value="1"/>
</dbReference>
<sequence>MLLSDRIWKRKYTREDGDLVRKFYVPALSTAKRYDRITGYFNAEGLALASAGIEHLALNEGTMRLIVGCTLDDAEVKAVEEGLSMGEMLSDKLGQALPAAKEGDERQALELLAWLVCHRLLDIKVAVRCRPGTRIPVGGTTIFHEKCGIVEDKTGDRLAFTGSLNETYQGWRLNGETISVFTSWGPAAEYVDDEDAAFDRYWQDEADSVIVVDVPTAVRDELLKFLPPDDEAPRRLKRAAKEQEDQPTAEEPNVEIEEPTPVEDVSPAERRAEVWDSIANAATNPDGGIWVGEATSPVEAWPHQRKAFLRMYGDAPDHAPRLLVADEVGLGKTIQAGLLIRQSWLAGRMRRAIILAPANVCPQWQAELREKFALNWPLYDGQCMHRYDPATQTTVATPVSRTAWSREPFVIMSSHLARRRDRRPELLTADEYDLVVVDEAHHARVSRTGRKSEPNMLMRLLRDLRARTRGLVLLTATPLQTNALELYDLLALLGLPDEWTPDEFERYFQALREPLVPASAFEACARLFQATEREYGSIAEHRAAAMGAGGRNPPLSRVAVRTVLAALRGESSIKRRRLGPTERQAAVRIMLGHTPISALVSRHTRALLRRYRAEGKLDARIATRVVADRFIDMSPAERELYEATEKLITDAYATADEKTRAAVGFVLTIYRKRLSSSFTALACSLRGRLERAKDSDDDLVGLEDEGQEVDADEAAEHDREARQLLEADAIQSLLDRIAQLPPDSKALALARELKTLEADGYQQTMVFTGYTDTMDALRDWLARETGREIICFSGRGGEVRGVDGRWRPVSRADIKRRFRAGQGDVLLCTDAAAEGLNFQFCGSLINYDMPWNPMRVEQRIGRVDRLGQRFDDIRIVNLHYADTIETQVYQALSSRIRLFETLVGGLQPILSSVSKRIAELALSGAHVDIDAMVAGQVNQPPPAVDLDDADAALDEMPTLGRAALDLADLVRVIGDADLLPPGYQAATLSPKEWTVSTDTLTKPVRVTLDRDFYGKNFDSAEFWTPGSPAFPGGAPASGALPSRAAA</sequence>
<dbReference type="PANTHER" id="PTHR45766">
    <property type="entry name" value="DNA ANNEALING HELICASE AND ENDONUCLEASE ZRANB3 FAMILY MEMBER"/>
    <property type="match status" value="1"/>
</dbReference>
<evidence type="ECO:0000256" key="4">
    <source>
        <dbReference type="ARBA" id="ARBA00022840"/>
    </source>
</evidence>
<dbReference type="PROSITE" id="PS51194">
    <property type="entry name" value="HELICASE_CTER"/>
    <property type="match status" value="1"/>
</dbReference>
<dbReference type="PROSITE" id="PS51192">
    <property type="entry name" value="HELICASE_ATP_BIND_1"/>
    <property type="match status" value="1"/>
</dbReference>
<dbReference type="SMART" id="SM00487">
    <property type="entry name" value="DEXDc"/>
    <property type="match status" value="1"/>
</dbReference>
<dbReference type="PANTHER" id="PTHR45766:SF6">
    <property type="entry name" value="SWI_SNF-RELATED MATRIX-ASSOCIATED ACTIN-DEPENDENT REGULATOR OF CHROMATIN SUBFAMILY A-LIKE PROTEIN 1"/>
    <property type="match status" value="1"/>
</dbReference>
<dbReference type="CDD" id="cd18011">
    <property type="entry name" value="DEXDc_RapA"/>
    <property type="match status" value="1"/>
</dbReference>
<keyword evidence="9" id="KW-1185">Reference proteome</keyword>
<dbReference type="InterPro" id="IPR014001">
    <property type="entry name" value="Helicase_ATP-bd"/>
</dbReference>
<keyword evidence="1" id="KW-0547">Nucleotide-binding</keyword>
<evidence type="ECO:0000313" key="8">
    <source>
        <dbReference type="EMBL" id="NJC33135.1"/>
    </source>
</evidence>
<dbReference type="SMART" id="SM00490">
    <property type="entry name" value="HELICc"/>
    <property type="match status" value="1"/>
</dbReference>
<dbReference type="InterPro" id="IPR038718">
    <property type="entry name" value="SNF2-like_sf"/>
</dbReference>
<dbReference type="Pfam" id="PF13091">
    <property type="entry name" value="PLDc_2"/>
    <property type="match status" value="1"/>
</dbReference>
<keyword evidence="2" id="KW-0378">Hydrolase</keyword>
<evidence type="ECO:0000259" key="6">
    <source>
        <dbReference type="PROSITE" id="PS51192"/>
    </source>
</evidence>
<keyword evidence="3 8" id="KW-0347">Helicase</keyword>
<evidence type="ECO:0000313" key="9">
    <source>
        <dbReference type="Proteomes" id="UP000734218"/>
    </source>
</evidence>
<comment type="caution">
    <text evidence="8">The sequence shown here is derived from an EMBL/GenBank/DDBJ whole genome shotgun (WGS) entry which is preliminary data.</text>
</comment>
<dbReference type="Pfam" id="PF00271">
    <property type="entry name" value="Helicase_C"/>
    <property type="match status" value="1"/>
</dbReference>
<dbReference type="InterPro" id="IPR027417">
    <property type="entry name" value="P-loop_NTPase"/>
</dbReference>
<dbReference type="Gene3D" id="3.40.50.10810">
    <property type="entry name" value="Tandem AAA-ATPase domain"/>
    <property type="match status" value="1"/>
</dbReference>
<accession>A0ABX0XIS2</accession>
<feature type="compositionally biased region" description="Acidic residues" evidence="5">
    <location>
        <begin position="245"/>
        <end position="261"/>
    </location>
</feature>
<gene>
    <name evidence="8" type="ORF">GGR88_000609</name>
</gene>
<evidence type="ECO:0000256" key="5">
    <source>
        <dbReference type="SAM" id="MobiDB-lite"/>
    </source>
</evidence>
<dbReference type="CDD" id="cd09179">
    <property type="entry name" value="PLDc_N_DEXD_a"/>
    <property type="match status" value="1"/>
</dbReference>
<evidence type="ECO:0000256" key="1">
    <source>
        <dbReference type="ARBA" id="ARBA00022741"/>
    </source>
</evidence>
<dbReference type="GO" id="GO:0004386">
    <property type="term" value="F:helicase activity"/>
    <property type="evidence" value="ECO:0007669"/>
    <property type="project" value="UniProtKB-KW"/>
</dbReference>
<dbReference type="InterPro" id="IPR000330">
    <property type="entry name" value="SNF2_N"/>
</dbReference>
<name>A0ABX0XIS2_9SPHN</name>
<dbReference type="Gene3D" id="3.30.870.10">
    <property type="entry name" value="Endonuclease Chain A"/>
    <property type="match status" value="1"/>
</dbReference>
<feature type="domain" description="Helicase C-terminal" evidence="7">
    <location>
        <begin position="748"/>
        <end position="910"/>
    </location>
</feature>
<evidence type="ECO:0000256" key="3">
    <source>
        <dbReference type="ARBA" id="ARBA00022806"/>
    </source>
</evidence>
<dbReference type="Gene3D" id="3.40.50.300">
    <property type="entry name" value="P-loop containing nucleotide triphosphate hydrolases"/>
    <property type="match status" value="1"/>
</dbReference>
<reference evidence="8 9" key="1">
    <citation type="submission" date="2020-03" db="EMBL/GenBank/DDBJ databases">
        <title>Genomic Encyclopedia of Type Strains, Phase IV (KMG-IV): sequencing the most valuable type-strain genomes for metagenomic binning, comparative biology and taxonomic classification.</title>
        <authorList>
            <person name="Goeker M."/>
        </authorList>
    </citation>
    <scope>NUCLEOTIDE SEQUENCE [LARGE SCALE GENOMIC DNA]</scope>
    <source>
        <strain evidence="8 9">DSM 27651</strain>
    </source>
</reference>
<dbReference type="InterPro" id="IPR025202">
    <property type="entry name" value="PLD-like_dom"/>
</dbReference>
<dbReference type="InterPro" id="IPR049730">
    <property type="entry name" value="SNF2/RAD54-like_C"/>
</dbReference>
<dbReference type="RefSeq" id="WP_167952877.1">
    <property type="nucleotide sequence ID" value="NZ_JAATJE010000001.1"/>
</dbReference>
<dbReference type="InterPro" id="IPR001650">
    <property type="entry name" value="Helicase_C-like"/>
</dbReference>
<proteinExistence type="predicted"/>
<protein>
    <submittedName>
        <fullName evidence="8">ERCC4-related helicase</fullName>
    </submittedName>
</protein>